<dbReference type="InterPro" id="IPR000182">
    <property type="entry name" value="GNAT_dom"/>
</dbReference>
<dbReference type="EMBL" id="ABOX02000070">
    <property type="protein sequence ID" value="EEF57388.1"/>
    <property type="molecule type" value="Genomic_DNA"/>
</dbReference>
<dbReference type="RefSeq" id="WP_007418560.1">
    <property type="nucleotide sequence ID" value="NZ_ABOX02000070.1"/>
</dbReference>
<feature type="domain" description="N-acetyltransferase" evidence="3">
    <location>
        <begin position="1"/>
        <end position="166"/>
    </location>
</feature>
<protein>
    <submittedName>
        <fullName evidence="4">GCN5-related N-acetyltransferase</fullName>
    </submittedName>
</protein>
<sequence>MDIRPAQRTDAAGIAHVHVDCWRSTYAGLVPQAHLETLSHQQREKDWDSWLAPSGNIHVFVAIQEHQIVGFASAGAYRGANQDFQAELYAIYLLPEYHRRGIGSRLICEAIQKLLQEQMFSMIAWVFTRNPARQFYEKLGGKQIAEKLVLVGGARLPAVAYGWQDVRVVLERCAGK</sequence>
<dbReference type="Gene3D" id="3.40.630.30">
    <property type="match status" value="1"/>
</dbReference>
<dbReference type="CDD" id="cd04301">
    <property type="entry name" value="NAT_SF"/>
    <property type="match status" value="1"/>
</dbReference>
<proteinExistence type="predicted"/>
<keyword evidence="1 4" id="KW-0808">Transferase</keyword>
<gene>
    <name evidence="4" type="ORF">Cflav_PD0361</name>
</gene>
<name>B9XRX7_PEDPL</name>
<keyword evidence="2" id="KW-0012">Acyltransferase</keyword>
<dbReference type="PANTHER" id="PTHR43877:SF1">
    <property type="entry name" value="ACETYLTRANSFERASE"/>
    <property type="match status" value="1"/>
</dbReference>
<dbReference type="Proteomes" id="UP000003688">
    <property type="component" value="Unassembled WGS sequence"/>
</dbReference>
<organism evidence="4 5">
    <name type="scientific">Pedosphaera parvula (strain Ellin514)</name>
    <dbReference type="NCBI Taxonomy" id="320771"/>
    <lineage>
        <taxon>Bacteria</taxon>
        <taxon>Pseudomonadati</taxon>
        <taxon>Verrucomicrobiota</taxon>
        <taxon>Pedosphaerae</taxon>
        <taxon>Pedosphaerales</taxon>
        <taxon>Pedosphaeraceae</taxon>
        <taxon>Pedosphaera</taxon>
    </lineage>
</organism>
<keyword evidence="5" id="KW-1185">Reference proteome</keyword>
<dbReference type="GO" id="GO:0016747">
    <property type="term" value="F:acyltransferase activity, transferring groups other than amino-acyl groups"/>
    <property type="evidence" value="ECO:0007669"/>
    <property type="project" value="InterPro"/>
</dbReference>
<reference evidence="4 5" key="1">
    <citation type="journal article" date="2011" name="J. Bacteriol.">
        <title>Genome sequence of 'Pedosphaera parvula' Ellin514, an aerobic Verrucomicrobial isolate from pasture soil.</title>
        <authorList>
            <person name="Kant R."/>
            <person name="van Passel M.W."/>
            <person name="Sangwan P."/>
            <person name="Palva A."/>
            <person name="Lucas S."/>
            <person name="Copeland A."/>
            <person name="Lapidus A."/>
            <person name="Glavina Del Rio T."/>
            <person name="Dalin E."/>
            <person name="Tice H."/>
            <person name="Bruce D."/>
            <person name="Goodwin L."/>
            <person name="Pitluck S."/>
            <person name="Chertkov O."/>
            <person name="Larimer F.W."/>
            <person name="Land M.L."/>
            <person name="Hauser L."/>
            <person name="Brettin T.S."/>
            <person name="Detter J.C."/>
            <person name="Han S."/>
            <person name="de Vos W.M."/>
            <person name="Janssen P.H."/>
            <person name="Smidt H."/>
        </authorList>
    </citation>
    <scope>NUCLEOTIDE SEQUENCE [LARGE SCALE GENOMIC DNA]</scope>
    <source>
        <strain evidence="4 5">Ellin514</strain>
    </source>
</reference>
<dbReference type="InterPro" id="IPR016181">
    <property type="entry name" value="Acyl_CoA_acyltransferase"/>
</dbReference>
<comment type="caution">
    <text evidence="4">The sequence shown here is derived from an EMBL/GenBank/DDBJ whole genome shotgun (WGS) entry which is preliminary data.</text>
</comment>
<dbReference type="SUPFAM" id="SSF55729">
    <property type="entry name" value="Acyl-CoA N-acyltransferases (Nat)"/>
    <property type="match status" value="1"/>
</dbReference>
<dbReference type="PANTHER" id="PTHR43877">
    <property type="entry name" value="AMINOALKYLPHOSPHONATE N-ACETYLTRANSFERASE-RELATED-RELATED"/>
    <property type="match status" value="1"/>
</dbReference>
<dbReference type="InterPro" id="IPR050832">
    <property type="entry name" value="Bact_Acetyltransf"/>
</dbReference>
<evidence type="ECO:0000259" key="3">
    <source>
        <dbReference type="PROSITE" id="PS51186"/>
    </source>
</evidence>
<dbReference type="STRING" id="320771.Cflav_PD0361"/>
<dbReference type="OrthoDB" id="5292888at2"/>
<evidence type="ECO:0000313" key="5">
    <source>
        <dbReference type="Proteomes" id="UP000003688"/>
    </source>
</evidence>
<evidence type="ECO:0000256" key="1">
    <source>
        <dbReference type="ARBA" id="ARBA00022679"/>
    </source>
</evidence>
<evidence type="ECO:0000313" key="4">
    <source>
        <dbReference type="EMBL" id="EEF57388.1"/>
    </source>
</evidence>
<dbReference type="AlphaFoldDB" id="B9XRX7"/>
<accession>B9XRX7</accession>
<dbReference type="Pfam" id="PF00583">
    <property type="entry name" value="Acetyltransf_1"/>
    <property type="match status" value="1"/>
</dbReference>
<dbReference type="PROSITE" id="PS51186">
    <property type="entry name" value="GNAT"/>
    <property type="match status" value="1"/>
</dbReference>
<evidence type="ECO:0000256" key="2">
    <source>
        <dbReference type="ARBA" id="ARBA00023315"/>
    </source>
</evidence>